<dbReference type="Proteomes" id="UP001142648">
    <property type="component" value="Unassembled WGS sequence"/>
</dbReference>
<organism evidence="1 2">
    <name type="scientific">Tsuneonella litorea</name>
    <dbReference type="NCBI Taxonomy" id="2976475"/>
    <lineage>
        <taxon>Bacteria</taxon>
        <taxon>Pseudomonadati</taxon>
        <taxon>Pseudomonadota</taxon>
        <taxon>Alphaproteobacteria</taxon>
        <taxon>Sphingomonadales</taxon>
        <taxon>Erythrobacteraceae</taxon>
        <taxon>Tsuneonella</taxon>
    </lineage>
</organism>
<dbReference type="EMBL" id="JAOAMV010000004">
    <property type="protein sequence ID" value="MCT2559234.1"/>
    <property type="molecule type" value="Genomic_DNA"/>
</dbReference>
<dbReference type="AlphaFoldDB" id="A0A9X3AL46"/>
<gene>
    <name evidence="1" type="ORF">N0B51_09580</name>
</gene>
<sequence length="103" mass="11365">MGYEDATLVDGVLVTSGDVLNCPYRFIQPVKVNATEDYGMGKDRAKIFAKFRKEAKKLGADAVLMVTAGETHMTAFAWNRREYTGRAVRFVDRSCKPEPSGAA</sequence>
<comment type="caution">
    <text evidence="1">The sequence shown here is derived from an EMBL/GenBank/DDBJ whole genome shotgun (WGS) entry which is preliminary data.</text>
</comment>
<dbReference type="RefSeq" id="WP_259962106.1">
    <property type="nucleotide sequence ID" value="NZ_JAOAMV010000004.1"/>
</dbReference>
<accession>A0A9X3AL46</accession>
<keyword evidence="2" id="KW-1185">Reference proteome</keyword>
<protein>
    <submittedName>
        <fullName evidence="1">Uncharacterized protein</fullName>
    </submittedName>
</protein>
<proteinExistence type="predicted"/>
<reference evidence="1" key="1">
    <citation type="submission" date="2022-09" db="EMBL/GenBank/DDBJ databases">
        <title>The genome sequence of Tsuneonella sp. YG55.</title>
        <authorList>
            <person name="Liu Y."/>
        </authorList>
    </citation>
    <scope>NUCLEOTIDE SEQUENCE</scope>
    <source>
        <strain evidence="1">YG55</strain>
    </source>
</reference>
<evidence type="ECO:0000313" key="2">
    <source>
        <dbReference type="Proteomes" id="UP001142648"/>
    </source>
</evidence>
<evidence type="ECO:0000313" key="1">
    <source>
        <dbReference type="EMBL" id="MCT2559234.1"/>
    </source>
</evidence>
<name>A0A9X3AL46_9SPHN</name>